<dbReference type="EMBL" id="OZ034813">
    <property type="protein sequence ID" value="CAL1355115.1"/>
    <property type="molecule type" value="Genomic_DNA"/>
</dbReference>
<dbReference type="Gene3D" id="3.30.420.10">
    <property type="entry name" value="Ribonuclease H-like superfamily/Ribonuclease H"/>
    <property type="match status" value="1"/>
</dbReference>
<dbReference type="GO" id="GO:0003676">
    <property type="term" value="F:nucleic acid binding"/>
    <property type="evidence" value="ECO:0007669"/>
    <property type="project" value="InterPro"/>
</dbReference>
<dbReference type="InterPro" id="IPR036397">
    <property type="entry name" value="RNaseH_sf"/>
</dbReference>
<dbReference type="GO" id="GO:0004523">
    <property type="term" value="F:RNA-DNA hybrid ribonuclease activity"/>
    <property type="evidence" value="ECO:0007669"/>
    <property type="project" value="InterPro"/>
</dbReference>
<name>A0AAV2CH87_9ROSI</name>
<keyword evidence="3" id="KW-1185">Reference proteome</keyword>
<evidence type="ECO:0000313" key="2">
    <source>
        <dbReference type="EMBL" id="CAL1355115.1"/>
    </source>
</evidence>
<dbReference type="PANTHER" id="PTHR33116:SF78">
    <property type="entry name" value="OS12G0587133 PROTEIN"/>
    <property type="match status" value="1"/>
</dbReference>
<organism evidence="2 3">
    <name type="scientific">Linum trigynum</name>
    <dbReference type="NCBI Taxonomy" id="586398"/>
    <lineage>
        <taxon>Eukaryota</taxon>
        <taxon>Viridiplantae</taxon>
        <taxon>Streptophyta</taxon>
        <taxon>Embryophyta</taxon>
        <taxon>Tracheophyta</taxon>
        <taxon>Spermatophyta</taxon>
        <taxon>Magnoliopsida</taxon>
        <taxon>eudicotyledons</taxon>
        <taxon>Gunneridae</taxon>
        <taxon>Pentapetalae</taxon>
        <taxon>rosids</taxon>
        <taxon>fabids</taxon>
        <taxon>Malpighiales</taxon>
        <taxon>Linaceae</taxon>
        <taxon>Linum</taxon>
    </lineage>
</organism>
<dbReference type="Pfam" id="PF13966">
    <property type="entry name" value="zf-RVT"/>
    <property type="match status" value="1"/>
</dbReference>
<protein>
    <recommendedName>
        <fullName evidence="1">RNase H type-1 domain-containing protein</fullName>
    </recommendedName>
</protein>
<dbReference type="InterPro" id="IPR026960">
    <property type="entry name" value="RVT-Znf"/>
</dbReference>
<gene>
    <name evidence="2" type="ORF">LTRI10_LOCUS2892</name>
</gene>
<dbReference type="InterPro" id="IPR012337">
    <property type="entry name" value="RNaseH-like_sf"/>
</dbReference>
<dbReference type="Proteomes" id="UP001497516">
    <property type="component" value="Chromosome 1"/>
</dbReference>
<dbReference type="PANTHER" id="PTHR33116">
    <property type="entry name" value="REVERSE TRANSCRIPTASE ZINC-BINDING DOMAIN-CONTAINING PROTEIN-RELATED-RELATED"/>
    <property type="match status" value="1"/>
</dbReference>
<reference evidence="2 3" key="1">
    <citation type="submission" date="2024-04" db="EMBL/GenBank/DDBJ databases">
        <authorList>
            <person name="Fracassetti M."/>
        </authorList>
    </citation>
    <scope>NUCLEOTIDE SEQUENCE [LARGE SCALE GENOMIC DNA]</scope>
</reference>
<accession>A0AAV2CH87</accession>
<dbReference type="PROSITE" id="PS50879">
    <property type="entry name" value="RNASE_H_1"/>
    <property type="match status" value="1"/>
</dbReference>
<proteinExistence type="predicted"/>
<dbReference type="AlphaFoldDB" id="A0AAV2CH87"/>
<feature type="domain" description="RNase H type-1" evidence="1">
    <location>
        <begin position="490"/>
        <end position="620"/>
    </location>
</feature>
<evidence type="ECO:0000259" key="1">
    <source>
        <dbReference type="PROSITE" id="PS50879"/>
    </source>
</evidence>
<dbReference type="SUPFAM" id="SSF53098">
    <property type="entry name" value="Ribonuclease H-like"/>
    <property type="match status" value="1"/>
</dbReference>
<dbReference type="InterPro" id="IPR002156">
    <property type="entry name" value="RNaseH_domain"/>
</dbReference>
<sequence>MHQRVTRQKAERLSRRSGIPLTADLGKYLGIQTINGRITKGRYQSLLLRIQKKLAPWKARRLSFAARLTVAKSVSASLPVYHMNTELIPVGVCKSIDKINRDFIWGDEENKSKMHLVAWEKMTLPKNLGGAGIRPTRQANLAMLAKGGWRLLKEKDTLWTQIMYSKYGRQQRHLDILRPSQGSSFTWASFTKAASLLKKGCAWNIKNGKHTKFWLDPWVLQVPLKEIAIGQLPAGSEEMTVADFVHDDGTWRTDLFERLLPPSISQKILSVAVDKLSIEDDTLFWSASSDGNFSARSAFNLSNDHQQDVDEPLWKAIWKLPVVERVRSFTWLVALGRIATNGLRHTRKVADDPSCYRCIGQSETVLHALRDCSPASFFWSRRVPPSRQHSFFSSNLRDWLRENILSKDSMATGMDWSAFFCTSCWLIWKNRSTACFEGMGAALSPHSLEHAIMAKTKLWHDAWNAPSRLPSNRQAPADWVLAHVGWTPPPEGWLSLHVDGASSGNPGPAGAGGVLRDSSGRWVAGFVANLGTATAALSELWAISYGLDIARKAGCRFLQVASDSQLAIQLISTRQDPIHPYATLLTAIRRKIGSDWVVRIAHTYREGNRVADWLSKHSLVYPYGMHELADPPNGVTSILRDDMLGTTFERRIITSSTPPL</sequence>
<evidence type="ECO:0000313" key="3">
    <source>
        <dbReference type="Proteomes" id="UP001497516"/>
    </source>
</evidence>
<dbReference type="InterPro" id="IPR044730">
    <property type="entry name" value="RNase_H-like_dom_plant"/>
</dbReference>
<dbReference type="Pfam" id="PF13456">
    <property type="entry name" value="RVT_3"/>
    <property type="match status" value="1"/>
</dbReference>
<dbReference type="CDD" id="cd06222">
    <property type="entry name" value="RNase_H_like"/>
    <property type="match status" value="1"/>
</dbReference>